<dbReference type="PROSITE" id="PS00490">
    <property type="entry name" value="MOLYBDOPTERIN_PROK_2"/>
    <property type="match status" value="1"/>
</dbReference>
<dbReference type="CDD" id="cd02791">
    <property type="entry name" value="MopB_CT_Nitrate-R-NapA-like"/>
    <property type="match status" value="1"/>
</dbReference>
<dbReference type="Gene3D" id="2.20.25.90">
    <property type="entry name" value="ADC-like domains"/>
    <property type="match status" value="1"/>
</dbReference>
<comment type="cofactor">
    <cofactor evidence="2">
        <name>[4Fe-4S] cluster</name>
        <dbReference type="ChEBI" id="CHEBI:49883"/>
    </cofactor>
</comment>
<gene>
    <name evidence="12" type="ORF">A8C75_08695</name>
</gene>
<evidence type="ECO:0000256" key="2">
    <source>
        <dbReference type="ARBA" id="ARBA00001966"/>
    </source>
</evidence>
<keyword evidence="6" id="KW-0479">Metal-binding</keyword>
<dbReference type="GO" id="GO:0016491">
    <property type="term" value="F:oxidoreductase activity"/>
    <property type="evidence" value="ECO:0007669"/>
    <property type="project" value="UniProtKB-KW"/>
</dbReference>
<keyword evidence="13" id="KW-1185">Reference proteome</keyword>
<dbReference type="SUPFAM" id="SSF50692">
    <property type="entry name" value="ADC-like"/>
    <property type="match status" value="1"/>
</dbReference>
<keyword evidence="4" id="KW-0004">4Fe-4S</keyword>
<evidence type="ECO:0000259" key="11">
    <source>
        <dbReference type="PROSITE" id="PS51669"/>
    </source>
</evidence>
<dbReference type="Gene3D" id="3.40.228.10">
    <property type="entry name" value="Dimethylsulfoxide Reductase, domain 2"/>
    <property type="match status" value="1"/>
</dbReference>
<dbReference type="GO" id="GO:1990204">
    <property type="term" value="C:oxidoreductase complex"/>
    <property type="evidence" value="ECO:0007669"/>
    <property type="project" value="UniProtKB-ARBA"/>
</dbReference>
<comment type="cofactor">
    <cofactor evidence="1">
        <name>Mo-bis(molybdopterin guanine dinucleotide)</name>
        <dbReference type="ChEBI" id="CHEBI:60539"/>
    </cofactor>
</comment>
<accession>A0A1A9EXB5</accession>
<keyword evidence="10" id="KW-0534">Nitrate assimilation</keyword>
<feature type="domain" description="4Fe-4S Mo/W bis-MGD-type" evidence="11">
    <location>
        <begin position="6"/>
        <end position="62"/>
    </location>
</feature>
<protein>
    <submittedName>
        <fullName evidence="12">Nitrate reductase</fullName>
    </submittedName>
</protein>
<dbReference type="Pfam" id="PF04324">
    <property type="entry name" value="Fer2_BFD"/>
    <property type="match status" value="1"/>
</dbReference>
<dbReference type="SUPFAM" id="SSF53706">
    <property type="entry name" value="Formate dehydrogenase/DMSO reductase, domains 1-3"/>
    <property type="match status" value="1"/>
</dbReference>
<dbReference type="PROSITE" id="PS51669">
    <property type="entry name" value="4FE4S_MOW_BIS_MGD"/>
    <property type="match status" value="1"/>
</dbReference>
<dbReference type="InterPro" id="IPR050123">
    <property type="entry name" value="Prok_molybdopt-oxidoreductase"/>
</dbReference>
<reference evidence="13" key="1">
    <citation type="submission" date="2016-05" db="EMBL/GenBank/DDBJ databases">
        <authorList>
            <person name="Baek K."/>
            <person name="Yang S.-J."/>
        </authorList>
    </citation>
    <scope>NUCLEOTIDE SEQUENCE [LARGE SCALE GENOMIC DNA]</scope>
    <source>
        <strain evidence="13">ST58-10</strain>
    </source>
</reference>
<evidence type="ECO:0000256" key="6">
    <source>
        <dbReference type="ARBA" id="ARBA00022723"/>
    </source>
</evidence>
<keyword evidence="7" id="KW-0560">Oxidoreductase</keyword>
<evidence type="ECO:0000256" key="4">
    <source>
        <dbReference type="ARBA" id="ARBA00022485"/>
    </source>
</evidence>
<dbReference type="PROSITE" id="PS00551">
    <property type="entry name" value="MOLYBDOPTERIN_PROK_1"/>
    <property type="match status" value="1"/>
</dbReference>
<sequence length="882" mass="96270">MKNKPESSTLTTCPYCGVGCGVEARVSDNRLIAVSGDASHPANNGRLCVKGSALHETAGPEGRLLYPQIQGQRVSWDSALDKVADTFARLIDQHGPDSVAFYLSGQILTEDYYVANKLMKGFIGSANVDTNSRLCMSSAVAGQKRAFGSDTVPACYDDLDEADLVILVGSNAAWAHPILYQRLARAKQARPDMQVVVLDPRRTATCDLADRHLALKPGSDAFLFNGLLSYLAQNDALDDDYIAQHCEGFDAALTQAQQQCPDLMTTAAYCGLEPADVQWLFEHFARTERSLTFYSQGINQSSSGTDKANAIINCHLATGRVGKPGASPFSITGQPNAMGGREVGGLANQLAAHMEFDNPTHLETVADFWQAPKMAQAPGLKAVDLFQAIERGDVKAVWIIGTNPAVSLPDSAQVRRALQQCELVVVSDCVEQTDTTALADVLLPATTWAEKNGTVTNSERRISRQRGFLQAPGEARHDWQIVCDVAARLGFGDAFAYRHPADIFQEHARLSGYRNQGSRDFDISALADLTRNQYDALAPIQWPVTDTSPEGTARMFADGHFFTASGRARLLPIDARMPANPCRDGDFVLNTGRSRDQWHTMTRTARSPRLLDHCDEPYIEISERDAQQQRIHSGDLVSLSALNAEYIGRARVTPNQQPGSLFAPIHWNDRYASHGAVDALVAAVTDPVSGQPELKQSPVRMQGLRPRWQGMLLSLDAIETPASDYWSRVTLEQGERYALAGFNDRPDWSDWVKSWLPASTDLIELLDSHANHYRAAAFRDGRLLWVFIASCDAELPPPAWLSTQLGRSLTTKERMQLLSGRASEGAPDQGAIICSCFQVGEKRIRQAMKAGANSVESLGKALSCGTNCGSCIPELKALIEHA</sequence>
<dbReference type="Gene3D" id="1.10.10.1100">
    <property type="entry name" value="BFD-like [2Fe-2S]-binding domain"/>
    <property type="match status" value="1"/>
</dbReference>
<keyword evidence="8" id="KW-0408">Iron</keyword>
<dbReference type="InterPro" id="IPR007419">
    <property type="entry name" value="BFD-like_2Fe2S-bd_dom"/>
</dbReference>
<dbReference type="Pfam" id="PF01568">
    <property type="entry name" value="Molydop_binding"/>
    <property type="match status" value="1"/>
</dbReference>
<dbReference type="GO" id="GO:0045333">
    <property type="term" value="P:cellular respiration"/>
    <property type="evidence" value="ECO:0007669"/>
    <property type="project" value="UniProtKB-ARBA"/>
</dbReference>
<dbReference type="GO" id="GO:0051539">
    <property type="term" value="F:4 iron, 4 sulfur cluster binding"/>
    <property type="evidence" value="ECO:0007669"/>
    <property type="project" value="UniProtKB-KW"/>
</dbReference>
<dbReference type="CDD" id="cd02754">
    <property type="entry name" value="MopB_Nitrate-R-NapA-like"/>
    <property type="match status" value="1"/>
</dbReference>
<dbReference type="Proteomes" id="UP000078070">
    <property type="component" value="Chromosome"/>
</dbReference>
<evidence type="ECO:0000256" key="9">
    <source>
        <dbReference type="ARBA" id="ARBA00023014"/>
    </source>
</evidence>
<dbReference type="AlphaFoldDB" id="A0A1A9EXB5"/>
<dbReference type="Gene3D" id="3.40.50.740">
    <property type="match status" value="1"/>
</dbReference>
<dbReference type="RefSeq" id="WP_067380825.1">
    <property type="nucleotide sequence ID" value="NZ_CP015839.1"/>
</dbReference>
<dbReference type="STRING" id="1821621.A8C75_08695"/>
<keyword evidence="5" id="KW-0500">Molybdenum</keyword>
<dbReference type="PANTHER" id="PTHR43105">
    <property type="entry name" value="RESPIRATORY NITRATE REDUCTASE"/>
    <property type="match status" value="1"/>
</dbReference>
<dbReference type="KEGG" id="mars:A8C75_08695"/>
<dbReference type="InterPro" id="IPR006963">
    <property type="entry name" value="Mopterin_OxRdtase_4Fe-4S_dom"/>
</dbReference>
<name>A0A1A9EXB5_9GAMM</name>
<proteinExistence type="inferred from homology"/>
<dbReference type="Gene3D" id="2.40.40.20">
    <property type="match status" value="1"/>
</dbReference>
<dbReference type="InterPro" id="IPR006656">
    <property type="entry name" value="Mopterin_OxRdtase"/>
</dbReference>
<organism evidence="12 13">
    <name type="scientific">Marinobacterium aestuarii</name>
    <dbReference type="NCBI Taxonomy" id="1821621"/>
    <lineage>
        <taxon>Bacteria</taxon>
        <taxon>Pseudomonadati</taxon>
        <taxon>Pseudomonadota</taxon>
        <taxon>Gammaproteobacteria</taxon>
        <taxon>Oceanospirillales</taxon>
        <taxon>Oceanospirillaceae</taxon>
        <taxon>Marinobacterium</taxon>
    </lineage>
</organism>
<dbReference type="InterPro" id="IPR041854">
    <property type="entry name" value="BFD-like_2Fe2S-bd_dom_sf"/>
</dbReference>
<evidence type="ECO:0000256" key="1">
    <source>
        <dbReference type="ARBA" id="ARBA00001942"/>
    </source>
</evidence>
<dbReference type="OrthoDB" id="9810782at2"/>
<evidence type="ECO:0000256" key="5">
    <source>
        <dbReference type="ARBA" id="ARBA00022505"/>
    </source>
</evidence>
<dbReference type="Pfam" id="PF04879">
    <property type="entry name" value="Molybdop_Fe4S4"/>
    <property type="match status" value="1"/>
</dbReference>
<keyword evidence="9" id="KW-0411">Iron-sulfur</keyword>
<dbReference type="InterPro" id="IPR027467">
    <property type="entry name" value="MopterinOxRdtase_cofactor_BS"/>
</dbReference>
<dbReference type="GO" id="GO:0043546">
    <property type="term" value="F:molybdopterin cofactor binding"/>
    <property type="evidence" value="ECO:0007669"/>
    <property type="project" value="InterPro"/>
</dbReference>
<evidence type="ECO:0000256" key="10">
    <source>
        <dbReference type="ARBA" id="ARBA00023063"/>
    </source>
</evidence>
<evidence type="ECO:0000256" key="3">
    <source>
        <dbReference type="ARBA" id="ARBA00008747"/>
    </source>
</evidence>
<dbReference type="InterPro" id="IPR041957">
    <property type="entry name" value="CT_Nitrate-R-NapA-like"/>
</dbReference>
<dbReference type="PANTHER" id="PTHR43105:SF9">
    <property type="entry name" value="NADPH-FE(3+) OXIDOREDUCTASE SUBUNIT ALPHA"/>
    <property type="match status" value="1"/>
</dbReference>
<dbReference type="InterPro" id="IPR009010">
    <property type="entry name" value="Asp_de-COase-like_dom_sf"/>
</dbReference>
<dbReference type="InterPro" id="IPR006657">
    <property type="entry name" value="MoPterin_dinucl-bd_dom"/>
</dbReference>
<comment type="similarity">
    <text evidence="3">Belongs to the prokaryotic molybdopterin-containing oxidoreductase family. NasA/NapA/NarB subfamily.</text>
</comment>
<evidence type="ECO:0000313" key="13">
    <source>
        <dbReference type="Proteomes" id="UP000078070"/>
    </source>
</evidence>
<dbReference type="InterPro" id="IPR006655">
    <property type="entry name" value="Mopterin_OxRdtase_prok_CS"/>
</dbReference>
<evidence type="ECO:0000256" key="7">
    <source>
        <dbReference type="ARBA" id="ARBA00023002"/>
    </source>
</evidence>
<dbReference type="GO" id="GO:0016020">
    <property type="term" value="C:membrane"/>
    <property type="evidence" value="ECO:0007669"/>
    <property type="project" value="TreeGrafter"/>
</dbReference>
<evidence type="ECO:0000313" key="12">
    <source>
        <dbReference type="EMBL" id="ANG62556.1"/>
    </source>
</evidence>
<dbReference type="GO" id="GO:0042128">
    <property type="term" value="P:nitrate assimilation"/>
    <property type="evidence" value="ECO:0007669"/>
    <property type="project" value="UniProtKB-KW"/>
</dbReference>
<evidence type="ECO:0000256" key="8">
    <source>
        <dbReference type="ARBA" id="ARBA00023004"/>
    </source>
</evidence>
<dbReference type="GO" id="GO:0046872">
    <property type="term" value="F:metal ion binding"/>
    <property type="evidence" value="ECO:0007669"/>
    <property type="project" value="UniProtKB-KW"/>
</dbReference>
<dbReference type="EMBL" id="CP015839">
    <property type="protein sequence ID" value="ANG62556.1"/>
    <property type="molecule type" value="Genomic_DNA"/>
</dbReference>
<dbReference type="SMART" id="SM00926">
    <property type="entry name" value="Molybdop_Fe4S4"/>
    <property type="match status" value="1"/>
</dbReference>
<reference evidence="12 13" key="2">
    <citation type="journal article" date="2018" name="Int. J. Syst. Evol. Microbiol.">
        <title>Marinobacterium aestuarii sp. nov., a benzene-degrading marine bacterium isolated from estuary sediment.</title>
        <authorList>
            <person name="Bae S.S."/>
            <person name="Jung J."/>
            <person name="Chung D."/>
            <person name="Baek K."/>
        </authorList>
    </citation>
    <scope>NUCLEOTIDE SEQUENCE [LARGE SCALE GENOMIC DNA]</scope>
    <source>
        <strain evidence="12 13">ST58-10</strain>
    </source>
</reference>
<dbReference type="Pfam" id="PF00384">
    <property type="entry name" value="Molybdopterin"/>
    <property type="match status" value="1"/>
</dbReference>